<organism evidence="2">
    <name type="scientific">Vibrio sp. HB236076</name>
    <dbReference type="NCBI Taxonomy" id="3232307"/>
    <lineage>
        <taxon>Bacteria</taxon>
        <taxon>Pseudomonadati</taxon>
        <taxon>Pseudomonadota</taxon>
        <taxon>Gammaproteobacteria</taxon>
        <taxon>Vibrionales</taxon>
        <taxon>Vibrionaceae</taxon>
        <taxon>Vibrio</taxon>
    </lineage>
</organism>
<protein>
    <submittedName>
        <fullName evidence="2">Uncharacterized protein</fullName>
    </submittedName>
</protein>
<evidence type="ECO:0000256" key="1">
    <source>
        <dbReference type="SAM" id="Phobius"/>
    </source>
</evidence>
<reference evidence="2" key="1">
    <citation type="submission" date="2024-07" db="EMBL/GenBank/DDBJ databases">
        <title>Genome Analysis of a Potential Novel Vibrio Species Secreting pH- and Thermo-stable Alginate Lyase and its Application in Producing Alginate Oligosaccharides.</title>
        <authorList>
            <person name="Huang H."/>
            <person name="Bao K."/>
        </authorList>
    </citation>
    <scope>NUCLEOTIDE SEQUENCE</scope>
    <source>
        <strain evidence="2">HB236076</strain>
        <plasmid evidence="2">p-HB236076</plasmid>
    </source>
</reference>
<keyword evidence="1" id="KW-0472">Membrane</keyword>
<proteinExistence type="predicted"/>
<keyword evidence="1" id="KW-1133">Transmembrane helix</keyword>
<keyword evidence="2" id="KW-0614">Plasmid</keyword>
<evidence type="ECO:0000313" key="2">
    <source>
        <dbReference type="EMBL" id="XDK26648.1"/>
    </source>
</evidence>
<accession>A0AB39HLA9</accession>
<dbReference type="RefSeq" id="WP_306099559.1">
    <property type="nucleotide sequence ID" value="NZ_CP162602.1"/>
</dbReference>
<sequence length="126" mass="14648">MLSRIKTERSLADGATWVPLNAIVYWVIGLLGYWLRKRPRATYHHCIDGSQDKVSEWFLEAWSALLGRADNVHQSGLISQNDDERFTKSRYGIHLDHEYTERKADEKTYNFVWSHLIGIGRARDGD</sequence>
<name>A0AB39HLA9_9VIBR</name>
<dbReference type="AlphaFoldDB" id="A0AB39HLA9"/>
<dbReference type="EMBL" id="CP162602">
    <property type="protein sequence ID" value="XDK26648.1"/>
    <property type="molecule type" value="Genomic_DNA"/>
</dbReference>
<dbReference type="KEGG" id="vih:AB0763_16565"/>
<feature type="transmembrane region" description="Helical" evidence="1">
    <location>
        <begin position="16"/>
        <end position="35"/>
    </location>
</feature>
<keyword evidence="1" id="KW-0812">Transmembrane</keyword>
<gene>
    <name evidence="2" type="ORF">AB0763_16565</name>
</gene>
<geneLocation type="plasmid" evidence="2">
    <name>p-HB236076</name>
</geneLocation>